<name>A0A8B8ZZ45_PHODC</name>
<dbReference type="AlphaFoldDB" id="A0A8B8ZZ45"/>
<dbReference type="GeneID" id="103716856"/>
<gene>
    <name evidence="3" type="primary">LOC103716856</name>
</gene>
<keyword evidence="1" id="KW-0732">Signal</keyword>
<feature type="transmembrane region" description="Helical" evidence="1">
    <location>
        <begin position="226"/>
        <end position="246"/>
    </location>
</feature>
<feature type="transmembrane region" description="Helical" evidence="1">
    <location>
        <begin position="252"/>
        <end position="274"/>
    </location>
</feature>
<reference evidence="2" key="1">
    <citation type="journal article" date="2019" name="Nat. Commun.">
        <title>Genome-wide association mapping of date palm fruit traits.</title>
        <authorList>
            <person name="Hazzouri K.M."/>
            <person name="Gros-Balthazard M."/>
            <person name="Flowers J.M."/>
            <person name="Copetti D."/>
            <person name="Lemansour A."/>
            <person name="Lebrun M."/>
            <person name="Masmoudi K."/>
            <person name="Ferrand S."/>
            <person name="Dhar M.I."/>
            <person name="Fresquez Z.A."/>
            <person name="Rosas U."/>
            <person name="Zhang J."/>
            <person name="Talag J."/>
            <person name="Lee S."/>
            <person name="Kudrna D."/>
            <person name="Powell R.F."/>
            <person name="Leitch I.J."/>
            <person name="Krueger R.R."/>
            <person name="Wing R.A."/>
            <person name="Amiri K.M.A."/>
            <person name="Purugganan M.D."/>
        </authorList>
    </citation>
    <scope>NUCLEOTIDE SEQUENCE [LARGE SCALE GENOMIC DNA]</scope>
    <source>
        <strain evidence="2">cv. Khalas</strain>
    </source>
</reference>
<dbReference type="GO" id="GO:0000139">
    <property type="term" value="C:Golgi membrane"/>
    <property type="evidence" value="ECO:0007669"/>
    <property type="project" value="UniProtKB-SubCell"/>
</dbReference>
<accession>A0A8B8ZZ45</accession>
<keyword evidence="1" id="KW-0812">Transmembrane</keyword>
<dbReference type="GO" id="GO:0016788">
    <property type="term" value="F:hydrolase activity, acting on ester bonds"/>
    <property type="evidence" value="ECO:0007669"/>
    <property type="project" value="TreeGrafter"/>
</dbReference>
<dbReference type="RefSeq" id="XP_038978647.1">
    <property type="nucleotide sequence ID" value="XM_039122719.1"/>
</dbReference>
<comment type="subcellular location">
    <subcellularLocation>
        <location evidence="1">Golgi apparatus membrane</location>
        <topology evidence="1">Multi-pass membrane protein</topology>
    </subcellularLocation>
</comment>
<keyword evidence="1" id="KW-0472">Membrane</keyword>
<evidence type="ECO:0000313" key="2">
    <source>
        <dbReference type="Proteomes" id="UP000228380"/>
    </source>
</evidence>
<dbReference type="PANTHER" id="PTHR13148:SF1">
    <property type="entry name" value="POST-GPI ATTACHMENT TO PROTEINS FACTOR 3"/>
    <property type="match status" value="1"/>
</dbReference>
<feature type="transmembrane region" description="Helical" evidence="1">
    <location>
        <begin position="196"/>
        <end position="214"/>
    </location>
</feature>
<keyword evidence="1" id="KW-0337">GPI-anchor biosynthesis</keyword>
<dbReference type="InterPro" id="IPR007217">
    <property type="entry name" value="Per1-like"/>
</dbReference>
<keyword evidence="1" id="KW-1133">Transmembrane helix</keyword>
<feature type="chain" id="PRO_5034402034" description="Post-GPI attachment to proteins factor 3" evidence="1">
    <location>
        <begin position="22"/>
        <end position="345"/>
    </location>
</feature>
<feature type="transmembrane region" description="Helical" evidence="1">
    <location>
        <begin position="126"/>
        <end position="149"/>
    </location>
</feature>
<keyword evidence="2" id="KW-1185">Reference proteome</keyword>
<dbReference type="Proteomes" id="UP000228380">
    <property type="component" value="Chromosome 2"/>
</dbReference>
<dbReference type="Pfam" id="PF04080">
    <property type="entry name" value="Per1"/>
    <property type="match status" value="1"/>
</dbReference>
<dbReference type="KEGG" id="pda:103716856"/>
<sequence length="345" mass="39817">MSGRWVLLVVLLGCIFEAIGASEGDADPLYQACAEQCQETGSFGNNSIQYCQLSSGDVSGENTLSMKKQLYSLRLKWKQWRCRSYCQYLCMMQREIEREALGLKPVKYYGKWPSKHVHVFQVPVSAALSALTLVVQFNGWLSFFRLVYYKLERTPQSRRPYYEFTGLWHIYGLLSMNAWFWSAIFHSWNSDLTEKVYISFAVALLGYSLILAILRTFNVKGEAQRVTAAAPLLAFVTTHILYLNFYKLDYGLNMKVCFTMDIAQVILWVVWAAVTRHPSWLKLWTVLIGGILVMLLENYEFPPSKAFVDAHDLRHATAIPLAYLWWSFVKKDAETRTTAITKKRR</sequence>
<comment type="similarity">
    <text evidence="1">Belongs to the PGAP3 family.</text>
</comment>
<feature type="transmembrane region" description="Helical" evidence="1">
    <location>
        <begin position="161"/>
        <end position="184"/>
    </location>
</feature>
<reference evidence="3" key="2">
    <citation type="submission" date="2025-08" db="UniProtKB">
        <authorList>
            <consortium name="RefSeq"/>
        </authorList>
    </citation>
    <scope>IDENTIFICATION</scope>
    <source>
        <tissue evidence="3">Young leaves</tissue>
    </source>
</reference>
<proteinExistence type="inferred from homology"/>
<dbReference type="OrthoDB" id="1677345at2759"/>
<evidence type="ECO:0000313" key="3">
    <source>
        <dbReference type="RefSeq" id="XP_038978647.1"/>
    </source>
</evidence>
<dbReference type="PANTHER" id="PTHR13148">
    <property type="entry name" value="PER1-RELATED"/>
    <property type="match status" value="1"/>
</dbReference>
<protein>
    <recommendedName>
        <fullName evidence="1">Post-GPI attachment to proteins factor 3</fullName>
    </recommendedName>
</protein>
<dbReference type="GO" id="GO:0005789">
    <property type="term" value="C:endoplasmic reticulum membrane"/>
    <property type="evidence" value="ECO:0007669"/>
    <property type="project" value="TreeGrafter"/>
</dbReference>
<comment type="caution">
    <text evidence="1">Lacks conserved residue(s) required for the propagation of feature annotation.</text>
</comment>
<dbReference type="GO" id="GO:0006506">
    <property type="term" value="P:GPI anchor biosynthetic process"/>
    <property type="evidence" value="ECO:0007669"/>
    <property type="project" value="UniProtKB-KW"/>
</dbReference>
<feature type="transmembrane region" description="Helical" evidence="1">
    <location>
        <begin position="281"/>
        <end position="299"/>
    </location>
</feature>
<organism evidence="2 3">
    <name type="scientific">Phoenix dactylifera</name>
    <name type="common">Date palm</name>
    <dbReference type="NCBI Taxonomy" id="42345"/>
    <lineage>
        <taxon>Eukaryota</taxon>
        <taxon>Viridiplantae</taxon>
        <taxon>Streptophyta</taxon>
        <taxon>Embryophyta</taxon>
        <taxon>Tracheophyta</taxon>
        <taxon>Spermatophyta</taxon>
        <taxon>Magnoliopsida</taxon>
        <taxon>Liliopsida</taxon>
        <taxon>Arecaceae</taxon>
        <taxon>Coryphoideae</taxon>
        <taxon>Phoeniceae</taxon>
        <taxon>Phoenix</taxon>
    </lineage>
</organism>
<keyword evidence="1" id="KW-0333">Golgi apparatus</keyword>
<feature type="signal peptide" evidence="1">
    <location>
        <begin position="1"/>
        <end position="21"/>
    </location>
</feature>
<comment type="function">
    <text evidence="1">Involved in the lipid remodeling steps of GPI-anchor maturation.</text>
</comment>
<evidence type="ECO:0000256" key="1">
    <source>
        <dbReference type="RuleBase" id="RU365066"/>
    </source>
</evidence>